<dbReference type="GO" id="GO:0030313">
    <property type="term" value="C:cell envelope"/>
    <property type="evidence" value="ECO:0007669"/>
    <property type="project" value="UniProtKB-SubCell"/>
</dbReference>
<protein>
    <submittedName>
        <fullName evidence="7">Extracellular solute-binding protein</fullName>
    </submittedName>
</protein>
<evidence type="ECO:0000256" key="4">
    <source>
        <dbReference type="ARBA" id="ARBA00022729"/>
    </source>
</evidence>
<evidence type="ECO:0000313" key="7">
    <source>
        <dbReference type="EMBL" id="HDX32201.1"/>
    </source>
</evidence>
<sequence>MRKFLFLSLSLLLIAAMAVACGAPSAPAPSAPAAGEQPAQAEQPAVAAPAASAGRVQIRWFVGLGTGSSEDQIPAQEAVIKRFNESQDRIELVAEFVPNASARDVLATQIASGSGPDIVGPVGWGGSNAFYGQYLDLTPLIEADGYDLTQFNPALVNMYQTEEGAQAGLPFAVFPAAVFYQTEMFDEAGLNYPPQKYGDKYIMPDGSEVDWNWDTLTELAKILTVDANGADATMPEFDATKIVQYGFIFQWQTHPNYIGTYLGGANSLLAPDGRTAQIPEGWLNGWKWWHSGMWGDQPFIPTGPIIQSPEFGSGNAFSSGKIAMAVVPSWYTCCIADAGQSWDLAVMPTDASGKVNSRIDADTFRILKDTKHPEEAFEVLKFLIGEGSLDLLAVYGGMPARTDDFDEWLATKQQQFPWVTNWDAISAGLSYPDVPSAEAYVPNWSQVWDRVSALDSLMVNEKNLDLDAEAAKLQADLQAIFDAAQ</sequence>
<feature type="signal peptide" evidence="6">
    <location>
        <begin position="1"/>
        <end position="22"/>
    </location>
</feature>
<keyword evidence="3" id="KW-0813">Transport</keyword>
<evidence type="ECO:0000256" key="5">
    <source>
        <dbReference type="SAM" id="MobiDB-lite"/>
    </source>
</evidence>
<dbReference type="PANTHER" id="PTHR43649:SF31">
    <property type="entry name" value="SN-GLYCEROL-3-PHOSPHATE-BINDING PERIPLASMIC PROTEIN UGPB"/>
    <property type="match status" value="1"/>
</dbReference>
<name>A0A7C1JIE1_9CHLR</name>
<dbReference type="SUPFAM" id="SSF53850">
    <property type="entry name" value="Periplasmic binding protein-like II"/>
    <property type="match status" value="1"/>
</dbReference>
<reference evidence="7" key="1">
    <citation type="journal article" date="2020" name="mSystems">
        <title>Genome- and Community-Level Interaction Insights into Carbon Utilization and Element Cycling Functions of Hydrothermarchaeota in Hydrothermal Sediment.</title>
        <authorList>
            <person name="Zhou Z."/>
            <person name="Liu Y."/>
            <person name="Xu W."/>
            <person name="Pan J."/>
            <person name="Luo Z.H."/>
            <person name="Li M."/>
        </authorList>
    </citation>
    <scope>NUCLEOTIDE SEQUENCE [LARGE SCALE GENOMIC DNA]</scope>
    <source>
        <strain evidence="7">SpSt-289</strain>
    </source>
</reference>
<feature type="region of interest" description="Disordered" evidence="5">
    <location>
        <begin position="26"/>
        <end position="46"/>
    </location>
</feature>
<evidence type="ECO:0000256" key="1">
    <source>
        <dbReference type="ARBA" id="ARBA00004196"/>
    </source>
</evidence>
<dbReference type="PROSITE" id="PS51257">
    <property type="entry name" value="PROKAR_LIPOPROTEIN"/>
    <property type="match status" value="1"/>
</dbReference>
<evidence type="ECO:0000256" key="3">
    <source>
        <dbReference type="ARBA" id="ARBA00022448"/>
    </source>
</evidence>
<feature type="compositionally biased region" description="Low complexity" evidence="5">
    <location>
        <begin position="31"/>
        <end position="46"/>
    </location>
</feature>
<dbReference type="Gene3D" id="3.40.190.10">
    <property type="entry name" value="Periplasmic binding protein-like II"/>
    <property type="match status" value="1"/>
</dbReference>
<gene>
    <name evidence="7" type="ORF">ENQ20_12065</name>
</gene>
<dbReference type="AlphaFoldDB" id="A0A7C1JIE1"/>
<comment type="subcellular location">
    <subcellularLocation>
        <location evidence="1">Cell envelope</location>
    </subcellularLocation>
</comment>
<dbReference type="InterPro" id="IPR006059">
    <property type="entry name" value="SBP"/>
</dbReference>
<feature type="chain" id="PRO_5027602916" evidence="6">
    <location>
        <begin position="23"/>
        <end position="485"/>
    </location>
</feature>
<keyword evidence="4 6" id="KW-0732">Signal</keyword>
<proteinExistence type="inferred from homology"/>
<dbReference type="EMBL" id="DSMG01000119">
    <property type="protein sequence ID" value="HDX32201.1"/>
    <property type="molecule type" value="Genomic_DNA"/>
</dbReference>
<evidence type="ECO:0000256" key="2">
    <source>
        <dbReference type="ARBA" id="ARBA00008520"/>
    </source>
</evidence>
<evidence type="ECO:0000256" key="6">
    <source>
        <dbReference type="SAM" id="SignalP"/>
    </source>
</evidence>
<dbReference type="InterPro" id="IPR050490">
    <property type="entry name" value="Bact_solute-bd_prot1"/>
</dbReference>
<dbReference type="Pfam" id="PF01547">
    <property type="entry name" value="SBP_bac_1"/>
    <property type="match status" value="1"/>
</dbReference>
<comment type="caution">
    <text evidence="7">The sequence shown here is derived from an EMBL/GenBank/DDBJ whole genome shotgun (WGS) entry which is preliminary data.</text>
</comment>
<dbReference type="PANTHER" id="PTHR43649">
    <property type="entry name" value="ARABINOSE-BINDING PROTEIN-RELATED"/>
    <property type="match status" value="1"/>
</dbReference>
<accession>A0A7C1JIE1</accession>
<organism evidence="7">
    <name type="scientific">Caldilinea aerophila</name>
    <dbReference type="NCBI Taxonomy" id="133453"/>
    <lineage>
        <taxon>Bacteria</taxon>
        <taxon>Bacillati</taxon>
        <taxon>Chloroflexota</taxon>
        <taxon>Caldilineae</taxon>
        <taxon>Caldilineales</taxon>
        <taxon>Caldilineaceae</taxon>
        <taxon>Caldilinea</taxon>
    </lineage>
</organism>
<comment type="similarity">
    <text evidence="2">Belongs to the bacterial solute-binding protein 1 family.</text>
</comment>